<evidence type="ECO:0000256" key="6">
    <source>
        <dbReference type="ARBA" id="ARBA00022552"/>
    </source>
</evidence>
<dbReference type="InterPro" id="IPR050786">
    <property type="entry name" value="EFG1_rRNA-proc"/>
</dbReference>
<evidence type="ECO:0000256" key="1">
    <source>
        <dbReference type="ARBA" id="ARBA00002773"/>
    </source>
</evidence>
<feature type="region of interest" description="Disordered" evidence="9">
    <location>
        <begin position="1"/>
        <end position="48"/>
    </location>
</feature>
<keyword evidence="7" id="KW-0175">Coiled coil</keyword>
<evidence type="ECO:0000256" key="7">
    <source>
        <dbReference type="ARBA" id="ARBA00023054"/>
    </source>
</evidence>
<dbReference type="PANTHER" id="PTHR33911:SF1">
    <property type="entry name" value="RRNA-PROCESSING PROTEIN EFG1"/>
    <property type="match status" value="1"/>
</dbReference>
<evidence type="ECO:0000313" key="10">
    <source>
        <dbReference type="EMBL" id="KAK0630731.1"/>
    </source>
</evidence>
<dbReference type="PANTHER" id="PTHR33911">
    <property type="entry name" value="RRNA-PROCESSING PROTEIN EFG1"/>
    <property type="match status" value="1"/>
</dbReference>
<dbReference type="InterPro" id="IPR019310">
    <property type="entry name" value="Efg1"/>
</dbReference>
<reference evidence="10" key="1">
    <citation type="submission" date="2023-06" db="EMBL/GenBank/DDBJ databases">
        <title>Genome-scale phylogeny and comparative genomics of the fungal order Sordariales.</title>
        <authorList>
            <consortium name="Lawrence Berkeley National Laboratory"/>
            <person name="Hensen N."/>
            <person name="Bonometti L."/>
            <person name="Westerberg I."/>
            <person name="Brannstrom I.O."/>
            <person name="Guillou S."/>
            <person name="Cros-Aarteil S."/>
            <person name="Calhoun S."/>
            <person name="Haridas S."/>
            <person name="Kuo A."/>
            <person name="Mondo S."/>
            <person name="Pangilinan J."/>
            <person name="Riley R."/>
            <person name="LaButti K."/>
            <person name="Andreopoulos B."/>
            <person name="Lipzen A."/>
            <person name="Chen C."/>
            <person name="Yanf M."/>
            <person name="Daum C."/>
            <person name="Ng V."/>
            <person name="Clum A."/>
            <person name="Steindorff A."/>
            <person name="Ohm R."/>
            <person name="Martin F."/>
            <person name="Silar P."/>
            <person name="Natvig D."/>
            <person name="Lalanne C."/>
            <person name="Gautier V."/>
            <person name="Ament-velasquez S.L."/>
            <person name="Kruys A."/>
            <person name="Hutchinson M.I."/>
            <person name="Powell A.J."/>
            <person name="Barry K."/>
            <person name="Miller A.N."/>
            <person name="Grigoriev I.V."/>
            <person name="Debuchy R."/>
            <person name="Gladieux P."/>
            <person name="Thoren M.H."/>
            <person name="Johannesson H."/>
        </authorList>
    </citation>
    <scope>NUCLEOTIDE SEQUENCE</scope>
    <source>
        <strain evidence="10">SMH3391-2</strain>
    </source>
</reference>
<proteinExistence type="inferred from homology"/>
<evidence type="ECO:0000256" key="9">
    <source>
        <dbReference type="SAM" id="MobiDB-lite"/>
    </source>
</evidence>
<evidence type="ECO:0000256" key="4">
    <source>
        <dbReference type="ARBA" id="ARBA00018689"/>
    </source>
</evidence>
<keyword evidence="11" id="KW-1185">Reference proteome</keyword>
<comment type="caution">
    <text evidence="10">The sequence shown here is derived from an EMBL/GenBank/DDBJ whole genome shotgun (WGS) entry which is preliminary data.</text>
</comment>
<evidence type="ECO:0000256" key="3">
    <source>
        <dbReference type="ARBA" id="ARBA00006916"/>
    </source>
</evidence>
<dbReference type="Proteomes" id="UP001174934">
    <property type="component" value="Unassembled WGS sequence"/>
</dbReference>
<dbReference type="GO" id="GO:0000462">
    <property type="term" value="P:maturation of SSU-rRNA from tricistronic rRNA transcript (SSU-rRNA, 5.8S rRNA, LSU-rRNA)"/>
    <property type="evidence" value="ECO:0007669"/>
    <property type="project" value="TreeGrafter"/>
</dbReference>
<evidence type="ECO:0000256" key="2">
    <source>
        <dbReference type="ARBA" id="ARBA00004604"/>
    </source>
</evidence>
<organism evidence="10 11">
    <name type="scientific">Bombardia bombarda</name>
    <dbReference type="NCBI Taxonomy" id="252184"/>
    <lineage>
        <taxon>Eukaryota</taxon>
        <taxon>Fungi</taxon>
        <taxon>Dikarya</taxon>
        <taxon>Ascomycota</taxon>
        <taxon>Pezizomycotina</taxon>
        <taxon>Sordariomycetes</taxon>
        <taxon>Sordariomycetidae</taxon>
        <taxon>Sordariales</taxon>
        <taxon>Lasiosphaeriaceae</taxon>
        <taxon>Bombardia</taxon>
    </lineage>
</organism>
<keyword evidence="6" id="KW-0698">rRNA processing</keyword>
<dbReference type="Pfam" id="PF10153">
    <property type="entry name" value="Efg1"/>
    <property type="match status" value="1"/>
</dbReference>
<evidence type="ECO:0000256" key="8">
    <source>
        <dbReference type="ARBA" id="ARBA00023242"/>
    </source>
</evidence>
<comment type="subcellular location">
    <subcellularLocation>
        <location evidence="2">Nucleus</location>
        <location evidence="2">Nucleolus</location>
    </subcellularLocation>
</comment>
<protein>
    <recommendedName>
        <fullName evidence="4">rRNA-processing protein EFG1</fullName>
    </recommendedName>
    <alternativeName>
        <fullName evidence="5">rRNA-processing protein efg1</fullName>
    </alternativeName>
</protein>
<dbReference type="GO" id="GO:0030688">
    <property type="term" value="C:preribosome, small subunit precursor"/>
    <property type="evidence" value="ECO:0007669"/>
    <property type="project" value="TreeGrafter"/>
</dbReference>
<evidence type="ECO:0000313" key="11">
    <source>
        <dbReference type="Proteomes" id="UP001174934"/>
    </source>
</evidence>
<keyword evidence="8" id="KW-0539">Nucleus</keyword>
<dbReference type="EMBL" id="JAULSR010000002">
    <property type="protein sequence ID" value="KAK0630731.1"/>
    <property type="molecule type" value="Genomic_DNA"/>
</dbReference>
<feature type="region of interest" description="Disordered" evidence="9">
    <location>
        <begin position="206"/>
        <end position="280"/>
    </location>
</feature>
<accession>A0AA39XBQ0</accession>
<evidence type="ECO:0000256" key="5">
    <source>
        <dbReference type="ARBA" id="ARBA00019827"/>
    </source>
</evidence>
<feature type="compositionally biased region" description="Low complexity" evidence="9">
    <location>
        <begin position="250"/>
        <end position="261"/>
    </location>
</feature>
<comment type="function">
    <text evidence="1">Involved in rRNA processing.</text>
</comment>
<comment type="similarity">
    <text evidence="3">Belongs to the EFG1 family.</text>
</comment>
<feature type="compositionally biased region" description="Basic and acidic residues" evidence="9">
    <location>
        <begin position="206"/>
        <end position="229"/>
    </location>
</feature>
<feature type="compositionally biased region" description="Acidic residues" evidence="9">
    <location>
        <begin position="267"/>
        <end position="280"/>
    </location>
</feature>
<name>A0AA39XBQ0_9PEZI</name>
<dbReference type="GO" id="GO:0005730">
    <property type="term" value="C:nucleolus"/>
    <property type="evidence" value="ECO:0007669"/>
    <property type="project" value="UniProtKB-SubCell"/>
</dbReference>
<sequence length="280" mass="31568">MAGKKRSHAETEAVTNTKFIHPERRETAGNGVANKPPKAKRQKVTDGNMSWVKKRARDIERRFEHDVAKVPANVKKDLERELAAHKQRIADDRNRKLRSKMIGKYHMVRFFERKKAQRMAKQLRQQLNTAEDPEEVAKLNADLHIAEVDNDYAIYYPFMERYISVYPPAKSEPKNVESTVDEKRSAARALLNAPRPPMWTMIEEARKQGKSALEKLQNRVPEPESDAKPAAKQRKKANAGASSEAKEKAATTAKAKASSGEAKADGDNDGDSDGGFFEED</sequence>
<dbReference type="AlphaFoldDB" id="A0AA39XBQ0"/>
<gene>
    <name evidence="10" type="ORF">B0T17DRAFT_507175</name>
</gene>